<feature type="transmembrane region" description="Helical" evidence="13">
    <location>
        <begin position="478"/>
        <end position="497"/>
    </location>
</feature>
<feature type="transmembrane region" description="Helical" evidence="13">
    <location>
        <begin position="304"/>
        <end position="325"/>
    </location>
</feature>
<feature type="region of interest" description="Disordered" evidence="12">
    <location>
        <begin position="1"/>
        <end position="25"/>
    </location>
</feature>
<dbReference type="GO" id="GO:0004930">
    <property type="term" value="F:G protein-coupled receptor activity"/>
    <property type="evidence" value="ECO:0007669"/>
    <property type="project" value="UniProtKB-KW"/>
</dbReference>
<dbReference type="STRING" id="10029.G3HK10"/>
<keyword evidence="10 11" id="KW-0807">Transducer</keyword>
<evidence type="ECO:0000256" key="8">
    <source>
        <dbReference type="ARBA" id="ARBA00023136"/>
    </source>
</evidence>
<dbReference type="SMART" id="SM00409">
    <property type="entry name" value="IG"/>
    <property type="match status" value="1"/>
</dbReference>
<evidence type="ECO:0000256" key="2">
    <source>
        <dbReference type="ARBA" id="ARBA00022475"/>
    </source>
</evidence>
<feature type="domain" description="G-protein coupled receptors family 1 profile" evidence="14">
    <location>
        <begin position="246"/>
        <end position="495"/>
    </location>
</feature>
<evidence type="ECO:0000256" key="10">
    <source>
        <dbReference type="ARBA" id="ARBA00023224"/>
    </source>
</evidence>
<proteinExistence type="inferred from homology"/>
<organism evidence="16 17">
    <name type="scientific">Cricetulus griseus</name>
    <name type="common">Chinese hamster</name>
    <name type="synonym">Cricetulus barabensis griseus</name>
    <dbReference type="NCBI Taxonomy" id="10029"/>
    <lineage>
        <taxon>Eukaryota</taxon>
        <taxon>Metazoa</taxon>
        <taxon>Chordata</taxon>
        <taxon>Craniata</taxon>
        <taxon>Vertebrata</taxon>
        <taxon>Euteleostomi</taxon>
        <taxon>Mammalia</taxon>
        <taxon>Eutheria</taxon>
        <taxon>Euarchontoglires</taxon>
        <taxon>Glires</taxon>
        <taxon>Rodentia</taxon>
        <taxon>Myomorpha</taxon>
        <taxon>Muroidea</taxon>
        <taxon>Cricetidae</taxon>
        <taxon>Cricetinae</taxon>
        <taxon>Cricetulus</taxon>
    </lineage>
</organism>
<dbReference type="InterPro" id="IPR000725">
    <property type="entry name" value="Olfact_rcpt"/>
</dbReference>
<dbReference type="EMBL" id="JH000448">
    <property type="protein sequence ID" value="EGV96589.1"/>
    <property type="molecule type" value="Genomic_DNA"/>
</dbReference>
<reference evidence="17" key="1">
    <citation type="journal article" date="2011" name="Nat. Biotechnol.">
        <title>The genomic sequence of the Chinese hamster ovary (CHO)-K1 cell line.</title>
        <authorList>
            <person name="Xu X."/>
            <person name="Nagarajan H."/>
            <person name="Lewis N.E."/>
            <person name="Pan S."/>
            <person name="Cai Z."/>
            <person name="Liu X."/>
            <person name="Chen W."/>
            <person name="Xie M."/>
            <person name="Wang W."/>
            <person name="Hammond S."/>
            <person name="Andersen M.R."/>
            <person name="Neff N."/>
            <person name="Passarelli B."/>
            <person name="Koh W."/>
            <person name="Fan H.C."/>
            <person name="Wang J."/>
            <person name="Gui Y."/>
            <person name="Lee K.H."/>
            <person name="Betenbaugh M.J."/>
            <person name="Quake S.R."/>
            <person name="Famili I."/>
            <person name="Palsson B.O."/>
            <person name="Wang J."/>
        </authorList>
    </citation>
    <scope>NUCLEOTIDE SEQUENCE [LARGE SCALE GENOMIC DNA]</scope>
    <source>
        <strain evidence="17">CHO K1 cell line</strain>
    </source>
</reference>
<dbReference type="Gene3D" id="1.20.1070.10">
    <property type="entry name" value="Rhodopsin 7-helix transmembrane proteins"/>
    <property type="match status" value="1"/>
</dbReference>
<keyword evidence="3" id="KW-0716">Sensory transduction</keyword>
<dbReference type="InterPro" id="IPR000276">
    <property type="entry name" value="GPCR_Rhodpsn"/>
</dbReference>
<dbReference type="PRINTS" id="PR00245">
    <property type="entry name" value="OLFACTORYR"/>
</dbReference>
<evidence type="ECO:0000256" key="9">
    <source>
        <dbReference type="ARBA" id="ARBA00023170"/>
    </source>
</evidence>
<dbReference type="eggNOG" id="ENOG502SHXQ">
    <property type="taxonomic scope" value="Eukaryota"/>
</dbReference>
<dbReference type="PaxDb" id="10029-XP_007616441.1"/>
<keyword evidence="2" id="KW-1003">Cell membrane</keyword>
<evidence type="ECO:0000313" key="16">
    <source>
        <dbReference type="EMBL" id="EGV96589.1"/>
    </source>
</evidence>
<dbReference type="InterPro" id="IPR003599">
    <property type="entry name" value="Ig_sub"/>
</dbReference>
<protein>
    <submittedName>
        <fullName evidence="16">Olfactory receptor 2V2</fullName>
    </submittedName>
</protein>
<dbReference type="InterPro" id="IPR013783">
    <property type="entry name" value="Ig-like_fold"/>
</dbReference>
<dbReference type="InterPro" id="IPR007110">
    <property type="entry name" value="Ig-like_dom"/>
</dbReference>
<name>G3HK10_CRIGR</name>
<dbReference type="Gene3D" id="2.60.40.10">
    <property type="entry name" value="Immunoglobulins"/>
    <property type="match status" value="1"/>
</dbReference>
<dbReference type="SUPFAM" id="SSF48726">
    <property type="entry name" value="Immunoglobulin"/>
    <property type="match status" value="1"/>
</dbReference>
<feature type="transmembrane region" description="Helical" evidence="13">
    <location>
        <begin position="231"/>
        <end position="253"/>
    </location>
</feature>
<dbReference type="FunCoup" id="G3HK10">
    <property type="interactions" value="630"/>
</dbReference>
<evidence type="ECO:0000256" key="3">
    <source>
        <dbReference type="ARBA" id="ARBA00022606"/>
    </source>
</evidence>
<feature type="transmembrane region" description="Helical" evidence="13">
    <location>
        <begin position="265"/>
        <end position="284"/>
    </location>
</feature>
<keyword evidence="4 11" id="KW-0812">Transmembrane</keyword>
<evidence type="ECO:0000259" key="14">
    <source>
        <dbReference type="PROSITE" id="PS50262"/>
    </source>
</evidence>
<dbReference type="SUPFAM" id="SSF81321">
    <property type="entry name" value="Family A G protein-coupled receptor-like"/>
    <property type="match status" value="1"/>
</dbReference>
<dbReference type="Pfam" id="PF13853">
    <property type="entry name" value="7tm_4"/>
    <property type="match status" value="1"/>
</dbReference>
<dbReference type="GO" id="GO:0004984">
    <property type="term" value="F:olfactory receptor activity"/>
    <property type="evidence" value="ECO:0007669"/>
    <property type="project" value="InterPro"/>
</dbReference>
<feature type="domain" description="Ig-like" evidence="15">
    <location>
        <begin position="63"/>
        <end position="196"/>
    </location>
</feature>
<dbReference type="PROSITE" id="PS50835">
    <property type="entry name" value="IG_LIKE"/>
    <property type="match status" value="1"/>
</dbReference>
<dbReference type="FunFam" id="1.20.1070.10:FF:000008">
    <property type="entry name" value="Olfactory receptor"/>
    <property type="match status" value="1"/>
</dbReference>
<dbReference type="PANTHER" id="PTHR26453">
    <property type="entry name" value="OLFACTORY RECEPTOR"/>
    <property type="match status" value="1"/>
</dbReference>
<evidence type="ECO:0000256" key="4">
    <source>
        <dbReference type="ARBA" id="ARBA00022692"/>
    </source>
</evidence>
<dbReference type="AlphaFoldDB" id="G3HK10"/>
<keyword evidence="7 11" id="KW-0297">G-protein coupled receptor</keyword>
<feature type="transmembrane region" description="Helical" evidence="13">
    <location>
        <begin position="447"/>
        <end position="466"/>
    </location>
</feature>
<dbReference type="PRINTS" id="PR00237">
    <property type="entry name" value="GPCRRHODOPSN"/>
</dbReference>
<dbReference type="PROSITE" id="PS00237">
    <property type="entry name" value="G_PROTEIN_RECEP_F1_1"/>
    <property type="match status" value="1"/>
</dbReference>
<dbReference type="InParanoid" id="G3HK10"/>
<evidence type="ECO:0000259" key="15">
    <source>
        <dbReference type="PROSITE" id="PS50835"/>
    </source>
</evidence>
<evidence type="ECO:0000256" key="11">
    <source>
        <dbReference type="RuleBase" id="RU000688"/>
    </source>
</evidence>
<gene>
    <name evidence="16" type="ORF">I79_011025</name>
</gene>
<keyword evidence="9 11" id="KW-0675">Receptor</keyword>
<dbReference type="Pfam" id="PF07686">
    <property type="entry name" value="V-set"/>
    <property type="match status" value="1"/>
</dbReference>
<dbReference type="InterPro" id="IPR017452">
    <property type="entry name" value="GPCR_Rhodpsn_7TM"/>
</dbReference>
<dbReference type="FunFam" id="2.60.40.10:FF:000208">
    <property type="entry name" value="Butyrophilin subfamily 1 member A1"/>
    <property type="match status" value="1"/>
</dbReference>
<comment type="subcellular location">
    <subcellularLocation>
        <location evidence="1">Cell membrane</location>
        <topology evidence="1">Multi-pass membrane protein</topology>
    </subcellularLocation>
</comment>
<feature type="transmembrane region" description="Helical" evidence="13">
    <location>
        <begin position="345"/>
        <end position="367"/>
    </location>
</feature>
<dbReference type="InterPro" id="IPR036179">
    <property type="entry name" value="Ig-like_dom_sf"/>
</dbReference>
<keyword evidence="8 13" id="KW-0472">Membrane</keyword>
<dbReference type="PROSITE" id="PS50262">
    <property type="entry name" value="G_PROTEIN_RECEP_F1_2"/>
    <property type="match status" value="1"/>
</dbReference>
<evidence type="ECO:0000313" key="17">
    <source>
        <dbReference type="Proteomes" id="UP000001075"/>
    </source>
</evidence>
<accession>G3HK10</accession>
<dbReference type="InterPro" id="IPR013106">
    <property type="entry name" value="Ig_V-set"/>
</dbReference>
<sequence length="519" mass="57830">MPGPQNRGTKEKGGKPDEEETQASVASDALLSLVRAAVDCPSNPEAALRSLHQFPVTSYDCFPAVQSQSFANGFADSVAGDEFKVLGPGESLMALVGETVEFPCHLSPYQDAEHMEIRWFQTQVSNVVYLYQEQQGLSSPQMMQFRNRTIFEANDIADGSVILHILSVVPSDEGQYGCRFLSHNFSGVATWELEVAGDLLQQLGMVRWLNQSSTYDFILLGIFSHNPTDHLLFSVVMLVFTVALCGNGLLIFLIYTDPRLHTPMYLFLSQLSLMDLMLVCTNVPKMAINFLSGRKSISFVGCSIQIGLFVCLVGSEGLLLGLMAYDRYVAISHPLHYPVLMNQKVCLQIVGSSWAFGIVDGLVQMLVVMSFPYCNLREVDHFFCEMLSLLKLACVDTSLFEKVVFVCCVFMLLFPFSIIVASYARILGAVLRMHSTQSRKKAMATCSSHLTAVSFFYGAAMFIYLRPRRYRTPSQDKVVSIFYTVLTPMLNPLIYSLRNRDVIGALQKGLDRCRVGSQH</sequence>
<evidence type="ECO:0000256" key="12">
    <source>
        <dbReference type="SAM" id="MobiDB-lite"/>
    </source>
</evidence>
<evidence type="ECO:0000256" key="5">
    <source>
        <dbReference type="ARBA" id="ARBA00022725"/>
    </source>
</evidence>
<keyword evidence="6 13" id="KW-1133">Transmembrane helix</keyword>
<evidence type="ECO:0000256" key="1">
    <source>
        <dbReference type="ARBA" id="ARBA00004651"/>
    </source>
</evidence>
<evidence type="ECO:0000256" key="6">
    <source>
        <dbReference type="ARBA" id="ARBA00022989"/>
    </source>
</evidence>
<evidence type="ECO:0000256" key="13">
    <source>
        <dbReference type="SAM" id="Phobius"/>
    </source>
</evidence>
<comment type="similarity">
    <text evidence="11">Belongs to the G-protein coupled receptor 1 family.</text>
</comment>
<dbReference type="GO" id="GO:0005886">
    <property type="term" value="C:plasma membrane"/>
    <property type="evidence" value="ECO:0007669"/>
    <property type="project" value="UniProtKB-SubCell"/>
</dbReference>
<keyword evidence="5" id="KW-0552">Olfaction</keyword>
<dbReference type="CDD" id="cd15421">
    <property type="entry name" value="7tmA_OR2T-like"/>
    <property type="match status" value="1"/>
</dbReference>
<evidence type="ECO:0000256" key="7">
    <source>
        <dbReference type="ARBA" id="ARBA00023040"/>
    </source>
</evidence>
<feature type="transmembrane region" description="Helical" evidence="13">
    <location>
        <begin position="403"/>
        <end position="426"/>
    </location>
</feature>
<dbReference type="Proteomes" id="UP000001075">
    <property type="component" value="Unassembled WGS sequence"/>
</dbReference>